<comment type="caution">
    <text evidence="1">The sequence shown here is derived from an EMBL/GenBank/DDBJ whole genome shotgun (WGS) entry which is preliminary data.</text>
</comment>
<evidence type="ECO:0000313" key="2">
    <source>
        <dbReference type="Proteomes" id="UP001187192"/>
    </source>
</evidence>
<reference evidence="1" key="1">
    <citation type="submission" date="2023-07" db="EMBL/GenBank/DDBJ databases">
        <title>draft genome sequence of fig (Ficus carica).</title>
        <authorList>
            <person name="Takahashi T."/>
            <person name="Nishimura K."/>
        </authorList>
    </citation>
    <scope>NUCLEOTIDE SEQUENCE</scope>
</reference>
<evidence type="ECO:0000313" key="1">
    <source>
        <dbReference type="EMBL" id="GMN31641.1"/>
    </source>
</evidence>
<keyword evidence="2" id="KW-1185">Reference proteome</keyword>
<organism evidence="1 2">
    <name type="scientific">Ficus carica</name>
    <name type="common">Common fig</name>
    <dbReference type="NCBI Taxonomy" id="3494"/>
    <lineage>
        <taxon>Eukaryota</taxon>
        <taxon>Viridiplantae</taxon>
        <taxon>Streptophyta</taxon>
        <taxon>Embryophyta</taxon>
        <taxon>Tracheophyta</taxon>
        <taxon>Spermatophyta</taxon>
        <taxon>Magnoliopsida</taxon>
        <taxon>eudicotyledons</taxon>
        <taxon>Gunneridae</taxon>
        <taxon>Pentapetalae</taxon>
        <taxon>rosids</taxon>
        <taxon>fabids</taxon>
        <taxon>Rosales</taxon>
        <taxon>Moraceae</taxon>
        <taxon>Ficeae</taxon>
        <taxon>Ficus</taxon>
    </lineage>
</organism>
<name>A0AA87ZZ23_FICCA</name>
<gene>
    <name evidence="1" type="ORF">TIFTF001_003349</name>
</gene>
<proteinExistence type="predicted"/>
<dbReference type="EMBL" id="BTGU01000003">
    <property type="protein sequence ID" value="GMN31641.1"/>
    <property type="molecule type" value="Genomic_DNA"/>
</dbReference>
<sequence length="80" mass="8610">MAACLSWSSGKVAIARLTAIPSYVTMESAARHSRSFSEFVISSPLRFDCGCDIISTNGIPIKEDDNKARLVTATSQSRQG</sequence>
<dbReference type="AlphaFoldDB" id="A0AA87ZZ23"/>
<accession>A0AA87ZZ23</accession>
<protein>
    <submittedName>
        <fullName evidence="1">Uncharacterized protein</fullName>
    </submittedName>
</protein>
<dbReference type="Proteomes" id="UP001187192">
    <property type="component" value="Unassembled WGS sequence"/>
</dbReference>